<dbReference type="Proteomes" id="UP000678228">
    <property type="component" value="Unassembled WGS sequence"/>
</dbReference>
<dbReference type="Pfam" id="PF00266">
    <property type="entry name" value="Aminotran_5"/>
    <property type="match status" value="1"/>
</dbReference>
<dbReference type="PANTHER" id="PTHR11601">
    <property type="entry name" value="CYSTEINE DESULFURYLASE FAMILY MEMBER"/>
    <property type="match status" value="1"/>
</dbReference>
<evidence type="ECO:0000313" key="5">
    <source>
        <dbReference type="Proteomes" id="UP000678228"/>
    </source>
</evidence>
<evidence type="ECO:0000313" key="4">
    <source>
        <dbReference type="EMBL" id="MBP3949777.1"/>
    </source>
</evidence>
<dbReference type="GO" id="GO:0003824">
    <property type="term" value="F:catalytic activity"/>
    <property type="evidence" value="ECO:0007669"/>
    <property type="project" value="UniProtKB-ARBA"/>
</dbReference>
<sequence>MIYLDNSATTKPYNEVINTFTEVATTYFGNPSSLHSLGVKAERLLTEARKRMATTLSVDSDEIIFTSGGTEGNNIALKGTAYARKNRGRHLITTRVEHASVLKVFEELEMDGFEVSYLDVDSLGKIKLEDLYSEIRNDTILVSIHHVNNETGAIQPIEEIGKVLNEYRTIYFHVDHVQGLSKVPLDLTEAKVDLCTGSAHKIHGLKGSGFLYIRKGLNIKALTHGGSQEFGLRTGTENVAGIVAMAKALRLVEEKRVELNQSLYKLREEFINRLKTIEEVVINSPTDGAPHIVNFSVLSLKPEVIVQALAEKEIYVSTKSACSSKASEPSHVLKGMGFSDERANSAIRVSFSYETTNLEVEHLVHQLRIIIPELLEVIRP</sequence>
<dbReference type="EMBL" id="JAGKSQ010000001">
    <property type="protein sequence ID" value="MBP3949777.1"/>
    <property type="molecule type" value="Genomic_DNA"/>
</dbReference>
<dbReference type="InterPro" id="IPR016454">
    <property type="entry name" value="Cysteine_dSase"/>
</dbReference>
<dbReference type="AlphaFoldDB" id="A0A940WSS9"/>
<evidence type="ECO:0000259" key="3">
    <source>
        <dbReference type="Pfam" id="PF00266"/>
    </source>
</evidence>
<dbReference type="InterPro" id="IPR015421">
    <property type="entry name" value="PyrdxlP-dep_Trfase_major"/>
</dbReference>
<dbReference type="Gene3D" id="3.40.640.10">
    <property type="entry name" value="Type I PLP-dependent aspartate aminotransferase-like (Major domain)"/>
    <property type="match status" value="1"/>
</dbReference>
<dbReference type="Gene3D" id="3.90.1150.10">
    <property type="entry name" value="Aspartate Aminotransferase, domain 1"/>
    <property type="match status" value="1"/>
</dbReference>
<comment type="cofactor">
    <cofactor evidence="1">
        <name>pyridoxal 5'-phosphate</name>
        <dbReference type="ChEBI" id="CHEBI:597326"/>
    </cofactor>
</comment>
<dbReference type="InterPro" id="IPR015422">
    <property type="entry name" value="PyrdxlP-dep_Trfase_small"/>
</dbReference>
<gene>
    <name evidence="4" type="ORF">J7W16_01440</name>
</gene>
<protein>
    <submittedName>
        <fullName evidence="4">Cysteine desulfurase</fullName>
    </submittedName>
</protein>
<reference evidence="4" key="1">
    <citation type="submission" date="2021-03" db="EMBL/GenBank/DDBJ databases">
        <title>Bacillus suaedae sp. nov., isolated from Suaeda aralocaspica.</title>
        <authorList>
            <person name="Lei R.F.R."/>
        </authorList>
    </citation>
    <scope>NUCLEOTIDE SEQUENCE</scope>
    <source>
        <strain evidence="4">YZJH907-2</strain>
    </source>
</reference>
<dbReference type="PANTHER" id="PTHR11601:SF50">
    <property type="entry name" value="CYSTEINE DESULFURASE ISCS 2-RELATED"/>
    <property type="match status" value="1"/>
</dbReference>
<feature type="domain" description="Aminotransferase class V" evidence="3">
    <location>
        <begin position="2"/>
        <end position="363"/>
    </location>
</feature>
<evidence type="ECO:0000256" key="2">
    <source>
        <dbReference type="ARBA" id="ARBA00022898"/>
    </source>
</evidence>
<comment type="caution">
    <text evidence="4">The sequence shown here is derived from an EMBL/GenBank/DDBJ whole genome shotgun (WGS) entry which is preliminary data.</text>
</comment>
<keyword evidence="5" id="KW-1185">Reference proteome</keyword>
<dbReference type="PIRSF" id="PIRSF005572">
    <property type="entry name" value="NifS"/>
    <property type="match status" value="1"/>
</dbReference>
<dbReference type="InterPro" id="IPR015424">
    <property type="entry name" value="PyrdxlP-dep_Trfase"/>
</dbReference>
<dbReference type="NCBIfam" id="NF002806">
    <property type="entry name" value="PRK02948.1"/>
    <property type="match status" value="1"/>
</dbReference>
<dbReference type="RefSeq" id="WP_210595151.1">
    <property type="nucleotide sequence ID" value="NZ_JAGKSQ010000001.1"/>
</dbReference>
<accession>A0A940WSS9</accession>
<keyword evidence="2" id="KW-0663">Pyridoxal phosphate</keyword>
<dbReference type="InterPro" id="IPR000192">
    <property type="entry name" value="Aminotrans_V_dom"/>
</dbReference>
<proteinExistence type="predicted"/>
<dbReference type="SUPFAM" id="SSF53383">
    <property type="entry name" value="PLP-dependent transferases"/>
    <property type="match status" value="1"/>
</dbReference>
<evidence type="ECO:0000256" key="1">
    <source>
        <dbReference type="ARBA" id="ARBA00001933"/>
    </source>
</evidence>
<organism evidence="4 5">
    <name type="scientific">Halalkalibacter suaedae</name>
    <dbReference type="NCBI Taxonomy" id="2822140"/>
    <lineage>
        <taxon>Bacteria</taxon>
        <taxon>Bacillati</taxon>
        <taxon>Bacillota</taxon>
        <taxon>Bacilli</taxon>
        <taxon>Bacillales</taxon>
        <taxon>Bacillaceae</taxon>
        <taxon>Halalkalibacter</taxon>
    </lineage>
</organism>
<name>A0A940WSS9_9BACI</name>